<dbReference type="Proteomes" id="UP000287388">
    <property type="component" value="Chromosome"/>
</dbReference>
<dbReference type="RefSeq" id="WP_128719306.1">
    <property type="nucleotide sequence ID" value="NZ_BJNC01000010.1"/>
</dbReference>
<evidence type="ECO:0000313" key="3">
    <source>
        <dbReference type="EMBL" id="QQB88859.1"/>
    </source>
</evidence>
<sequence>MVIRRETKRAAHEERRVAKARGGRQTGRMPRTLDHLPTGKRAELAFVVEVLTAGFDEERSTRWAEHLKNGQILRIILYGSYARGDWVEDPVGRYFQRLRPAGRAVVGRALAQAGQLHRP</sequence>
<evidence type="ECO:0000313" key="4">
    <source>
        <dbReference type="Proteomes" id="UP000287388"/>
    </source>
</evidence>
<organism evidence="2 4">
    <name type="scientific">Brevundimonas diminuta</name>
    <name type="common">Pseudomonas diminuta</name>
    <dbReference type="NCBI Taxonomy" id="293"/>
    <lineage>
        <taxon>Bacteria</taxon>
        <taxon>Pseudomonadati</taxon>
        <taxon>Pseudomonadota</taxon>
        <taxon>Alphaproteobacteria</taxon>
        <taxon>Caulobacterales</taxon>
        <taxon>Caulobacteraceae</taxon>
        <taxon>Brevundimonas</taxon>
    </lineage>
</organism>
<keyword evidence="5" id="KW-1185">Reference proteome</keyword>
<dbReference type="KEGG" id="bdm:EQG53_05060"/>
<accession>A0A410NV40</accession>
<dbReference type="EMBL" id="CP066026">
    <property type="protein sequence ID" value="QQB88859.1"/>
    <property type="molecule type" value="Genomic_DNA"/>
</dbReference>
<reference evidence="3 5" key="2">
    <citation type="submission" date="2020-12" db="EMBL/GenBank/DDBJ databases">
        <title>FDA dAtabase for Regulatory Grade micrObial Sequences (FDA-ARGOS): Supporting development and validation of Infectious Disease Dx tests.</title>
        <authorList>
            <person name="Kerrigan L."/>
            <person name="Long C."/>
            <person name="Tallon L."/>
            <person name="Sadzewicz L."/>
            <person name="Zhao X."/>
            <person name="Boylan J."/>
            <person name="Ott S."/>
            <person name="Bowen H."/>
            <person name="Vavikolanu K."/>
            <person name="Mehta A."/>
            <person name="Aluvathingal J."/>
            <person name="Nadendla S."/>
            <person name="Yan Y."/>
            <person name="Sichtig H."/>
        </authorList>
    </citation>
    <scope>NUCLEOTIDE SEQUENCE [LARGE SCALE GENOMIC DNA]</scope>
    <source>
        <strain evidence="3 5">FDAARGOS_1026</strain>
    </source>
</reference>
<gene>
    <name evidence="2" type="ORF">EQG53_05060</name>
    <name evidence="3" type="ORF">I6H83_17375</name>
</gene>
<evidence type="ECO:0000313" key="5">
    <source>
        <dbReference type="Proteomes" id="UP000596117"/>
    </source>
</evidence>
<dbReference type="EMBL" id="CP035093">
    <property type="protein sequence ID" value="QAT13777.1"/>
    <property type="molecule type" value="Genomic_DNA"/>
</dbReference>
<protein>
    <submittedName>
        <fullName evidence="2">Uncharacterized protein</fullName>
    </submittedName>
</protein>
<feature type="compositionally biased region" description="Basic and acidic residues" evidence="1">
    <location>
        <begin position="1"/>
        <end position="17"/>
    </location>
</feature>
<reference evidence="2 4" key="1">
    <citation type="submission" date="2019-01" db="EMBL/GenBank/DDBJ databases">
        <title>Brevundimonas diminuta Genome sequencing and assembly.</title>
        <authorList>
            <person name="Chen H."/>
        </authorList>
    </citation>
    <scope>NUCLEOTIDE SEQUENCE [LARGE SCALE GENOMIC DNA]</scope>
    <source>
        <strain evidence="2">ATCC</strain>
        <strain evidence="4">ATCC(B) 19146</strain>
    </source>
</reference>
<feature type="region of interest" description="Disordered" evidence="1">
    <location>
        <begin position="1"/>
        <end position="35"/>
    </location>
</feature>
<evidence type="ECO:0000256" key="1">
    <source>
        <dbReference type="SAM" id="MobiDB-lite"/>
    </source>
</evidence>
<proteinExistence type="predicted"/>
<name>A0A410NV40_BREDI</name>
<dbReference type="Proteomes" id="UP000596117">
    <property type="component" value="Chromosome"/>
</dbReference>
<dbReference type="AlphaFoldDB" id="A0A410NV40"/>
<evidence type="ECO:0000313" key="2">
    <source>
        <dbReference type="EMBL" id="QAT13777.1"/>
    </source>
</evidence>